<evidence type="ECO:0000256" key="4">
    <source>
        <dbReference type="ARBA" id="ARBA00023163"/>
    </source>
</evidence>
<gene>
    <name evidence="6" type="ORF">SAMN04488498_1274</name>
</gene>
<dbReference type="InterPro" id="IPR050176">
    <property type="entry name" value="LTTR"/>
</dbReference>
<dbReference type="AlphaFoldDB" id="A0A1I4EN12"/>
<evidence type="ECO:0000259" key="5">
    <source>
        <dbReference type="PROSITE" id="PS50931"/>
    </source>
</evidence>
<proteinExistence type="inferred from homology"/>
<reference evidence="6 7" key="1">
    <citation type="submission" date="2016-10" db="EMBL/GenBank/DDBJ databases">
        <authorList>
            <person name="Varghese N."/>
            <person name="Submissions S."/>
        </authorList>
    </citation>
    <scope>NUCLEOTIDE SEQUENCE [LARGE SCALE GENOMIC DNA]</scope>
    <source>
        <strain evidence="6 7">DSM 21822</strain>
    </source>
</reference>
<sequence length="316" mass="34582">MGMPVGFDLDLLRSFVAIAEERSFTRAAARVGRTQSAVSLQMQRLEGVLGQTVIIRGKGGSVELNPEGQYLLGRARELLALNDDIMRSLHATPVHGTIRLGIAEELSARYLPRILDRFSHAAPAVEVEVAVAASCFLALKLKSGELDLALLRAGLEPRQWPAVEIWHSPMRWVTSDTHRQHLRDPLPLSISPADCPWRPSEFSECLWHGMVIRALEQGGRNYRVVSTSTTTQGQMAAAQAGLAVTNTLADDRLAEGLRIVRADEGLPELPECRYLMLTAREPRQPATDMLAAQVSEVFGGTARRAPRPPSTQAITG</sequence>
<keyword evidence="2" id="KW-0805">Transcription regulation</keyword>
<dbReference type="Gene3D" id="1.10.10.10">
    <property type="entry name" value="Winged helix-like DNA-binding domain superfamily/Winged helix DNA-binding domain"/>
    <property type="match status" value="1"/>
</dbReference>
<organism evidence="6 7">
    <name type="scientific">Neomesorhizobium albiziae</name>
    <dbReference type="NCBI Taxonomy" id="335020"/>
    <lineage>
        <taxon>Bacteria</taxon>
        <taxon>Pseudomonadati</taxon>
        <taxon>Pseudomonadota</taxon>
        <taxon>Alphaproteobacteria</taxon>
        <taxon>Hyphomicrobiales</taxon>
        <taxon>Phyllobacteriaceae</taxon>
        <taxon>Neomesorhizobium</taxon>
    </lineage>
</organism>
<evidence type="ECO:0000313" key="7">
    <source>
        <dbReference type="Proteomes" id="UP000323300"/>
    </source>
</evidence>
<dbReference type="SUPFAM" id="SSF46785">
    <property type="entry name" value="Winged helix' DNA-binding domain"/>
    <property type="match status" value="1"/>
</dbReference>
<dbReference type="GO" id="GO:0003700">
    <property type="term" value="F:DNA-binding transcription factor activity"/>
    <property type="evidence" value="ECO:0007669"/>
    <property type="project" value="InterPro"/>
</dbReference>
<dbReference type="Gene3D" id="3.40.190.10">
    <property type="entry name" value="Periplasmic binding protein-like II"/>
    <property type="match status" value="2"/>
</dbReference>
<dbReference type="InterPro" id="IPR036390">
    <property type="entry name" value="WH_DNA-bd_sf"/>
</dbReference>
<dbReference type="InterPro" id="IPR000847">
    <property type="entry name" value="LysR_HTH_N"/>
</dbReference>
<dbReference type="Pfam" id="PF03466">
    <property type="entry name" value="LysR_substrate"/>
    <property type="match status" value="1"/>
</dbReference>
<accession>A0A1I4EN12</accession>
<name>A0A1I4EN12_9HYPH</name>
<keyword evidence="7" id="KW-1185">Reference proteome</keyword>
<feature type="domain" description="HTH lysR-type" evidence="5">
    <location>
        <begin position="7"/>
        <end position="65"/>
    </location>
</feature>
<dbReference type="PANTHER" id="PTHR30579">
    <property type="entry name" value="TRANSCRIPTIONAL REGULATOR"/>
    <property type="match status" value="1"/>
</dbReference>
<protein>
    <submittedName>
        <fullName evidence="6">DNA-binding transcriptional regulator, LysR family</fullName>
    </submittedName>
</protein>
<dbReference type="PANTHER" id="PTHR30579:SF7">
    <property type="entry name" value="HTH-TYPE TRANSCRIPTIONAL REGULATOR LRHA-RELATED"/>
    <property type="match status" value="1"/>
</dbReference>
<dbReference type="Proteomes" id="UP000323300">
    <property type="component" value="Unassembled WGS sequence"/>
</dbReference>
<evidence type="ECO:0000256" key="1">
    <source>
        <dbReference type="ARBA" id="ARBA00009437"/>
    </source>
</evidence>
<evidence type="ECO:0000256" key="3">
    <source>
        <dbReference type="ARBA" id="ARBA00023125"/>
    </source>
</evidence>
<keyword evidence="3 6" id="KW-0238">DNA-binding</keyword>
<dbReference type="EMBL" id="FOSL01000027">
    <property type="protein sequence ID" value="SFL05541.1"/>
    <property type="molecule type" value="Genomic_DNA"/>
</dbReference>
<keyword evidence="4" id="KW-0804">Transcription</keyword>
<dbReference type="SUPFAM" id="SSF53850">
    <property type="entry name" value="Periplasmic binding protein-like II"/>
    <property type="match status" value="1"/>
</dbReference>
<evidence type="ECO:0000256" key="2">
    <source>
        <dbReference type="ARBA" id="ARBA00023015"/>
    </source>
</evidence>
<dbReference type="PROSITE" id="PS50931">
    <property type="entry name" value="HTH_LYSR"/>
    <property type="match status" value="1"/>
</dbReference>
<dbReference type="InterPro" id="IPR005119">
    <property type="entry name" value="LysR_subst-bd"/>
</dbReference>
<evidence type="ECO:0000313" key="6">
    <source>
        <dbReference type="EMBL" id="SFL05541.1"/>
    </source>
</evidence>
<dbReference type="InterPro" id="IPR036388">
    <property type="entry name" value="WH-like_DNA-bd_sf"/>
</dbReference>
<dbReference type="Pfam" id="PF00126">
    <property type="entry name" value="HTH_1"/>
    <property type="match status" value="1"/>
</dbReference>
<dbReference type="GO" id="GO:0003677">
    <property type="term" value="F:DNA binding"/>
    <property type="evidence" value="ECO:0007669"/>
    <property type="project" value="UniProtKB-KW"/>
</dbReference>
<comment type="similarity">
    <text evidence="1">Belongs to the LysR transcriptional regulatory family.</text>
</comment>